<comment type="similarity">
    <text evidence="1 6">Belongs to the HisA/HisF family.</text>
</comment>
<dbReference type="AlphaFoldDB" id="R4Z703"/>
<dbReference type="GO" id="GO:0003949">
    <property type="term" value="F:1-(5-phosphoribosyl)-5-[(5-phosphoribosylamino)methylideneamino]imidazole-4-carboxamide isomerase activity"/>
    <property type="evidence" value="ECO:0007669"/>
    <property type="project" value="InterPro"/>
</dbReference>
<dbReference type="Gene3D" id="3.20.20.70">
    <property type="entry name" value="Aldolase class I"/>
    <property type="match status" value="1"/>
</dbReference>
<keyword evidence="4 7" id="KW-0413">Isomerase</keyword>
<gene>
    <name evidence="7" type="ORF">BN381_50124</name>
</gene>
<dbReference type="HOGENOM" id="CLU_065050_0_0_11"/>
<evidence type="ECO:0000313" key="8">
    <source>
        <dbReference type="Proteomes" id="UP000018291"/>
    </source>
</evidence>
<dbReference type="InterPro" id="IPR013785">
    <property type="entry name" value="Aldolase_TIM"/>
</dbReference>
<name>R4Z703_9ACTN</name>
<evidence type="ECO:0000256" key="2">
    <source>
        <dbReference type="ARBA" id="ARBA00022605"/>
    </source>
</evidence>
<evidence type="ECO:0000256" key="3">
    <source>
        <dbReference type="ARBA" id="ARBA00023102"/>
    </source>
</evidence>
<proteinExistence type="inferred from homology"/>
<keyword evidence="8" id="KW-1185">Reference proteome</keyword>
<dbReference type="SUPFAM" id="SSF51366">
    <property type="entry name" value="Ribulose-phoshate binding barrel"/>
    <property type="match status" value="1"/>
</dbReference>
<comment type="caution">
    <text evidence="7">The sequence shown here is derived from an EMBL/GenBank/DDBJ whole genome shotgun (WGS) entry which is preliminary data.</text>
</comment>
<reference evidence="7 8" key="1">
    <citation type="journal article" date="2013" name="ISME J.">
        <title>Metabolic model for the filamentous 'Candidatus Microthrix parvicella' based on genomic and metagenomic analyses.</title>
        <authorList>
            <person name="Jon McIlroy S."/>
            <person name="Kristiansen R."/>
            <person name="Albertsen M."/>
            <person name="Michael Karst S."/>
            <person name="Rossetti S."/>
            <person name="Lund Nielsen J."/>
            <person name="Tandoi V."/>
            <person name="James Seviour R."/>
            <person name="Nielsen P.H."/>
        </authorList>
    </citation>
    <scope>NUCLEOTIDE SEQUENCE [LARGE SCALE GENOMIC DNA]</scope>
    <source>
        <strain evidence="7 8">RN1</strain>
    </source>
</reference>
<dbReference type="GO" id="GO:0000162">
    <property type="term" value="P:L-tryptophan biosynthetic process"/>
    <property type="evidence" value="ECO:0007669"/>
    <property type="project" value="TreeGrafter"/>
</dbReference>
<dbReference type="Proteomes" id="UP000018291">
    <property type="component" value="Unassembled WGS sequence"/>
</dbReference>
<dbReference type="InterPro" id="IPR044524">
    <property type="entry name" value="Isoase_HisA-like"/>
</dbReference>
<organism evidence="7 8">
    <name type="scientific">Candidatus Neomicrothrix parvicella RN1</name>
    <dbReference type="NCBI Taxonomy" id="1229780"/>
    <lineage>
        <taxon>Bacteria</taxon>
        <taxon>Bacillati</taxon>
        <taxon>Actinomycetota</taxon>
        <taxon>Acidimicrobiia</taxon>
        <taxon>Acidimicrobiales</taxon>
        <taxon>Microthrixaceae</taxon>
        <taxon>Candidatus Neomicrothrix</taxon>
    </lineage>
</organism>
<evidence type="ECO:0000256" key="5">
    <source>
        <dbReference type="ARBA" id="ARBA00029440"/>
    </source>
</evidence>
<dbReference type="eggNOG" id="COG0106">
    <property type="taxonomic scope" value="Bacteria"/>
</dbReference>
<comment type="pathway">
    <text evidence="5">Amino-acid biosynthesis.</text>
</comment>
<dbReference type="InterPro" id="IPR011858">
    <property type="entry name" value="His6/HISN3"/>
</dbReference>
<dbReference type="GO" id="GO:0000105">
    <property type="term" value="P:L-histidine biosynthetic process"/>
    <property type="evidence" value="ECO:0007669"/>
    <property type="project" value="UniProtKB-KW"/>
</dbReference>
<dbReference type="PANTHER" id="PTHR43090:SF2">
    <property type="entry name" value="1-(5-PHOSPHORIBOSYL)-5-[(5-PHOSPHORIBOSYLAMINO)METHYLIDENEAMINO] IMIDAZOLE-4-CARBOXAMIDE ISOMERASE"/>
    <property type="match status" value="1"/>
</dbReference>
<sequence>MTRFRPCIDLADGAVVQLIGGTYADDGSTTITNHRSERPATYFAERYREDGLSGGHVIKLGPENDASARRALAVWPGGLQLGGGVNVTNAAMWLEAGAAAVIVTSSLFDDRGRFHPQALARLAAEVGPDRLVVDLSARRVPTDDTDTPGPADRDEAPRWVVAMDRWQRLTNLKITPSALDDVAEHAGELLVHAADVEGRQEGVDIELVSLLGEWGGRPVTYAGGARSIEDLDLVAEHSKGRVDLTIGSALDIFGGTGASYDECVAWNRRER</sequence>
<evidence type="ECO:0000256" key="4">
    <source>
        <dbReference type="ARBA" id="ARBA00023235"/>
    </source>
</evidence>
<dbReference type="PANTHER" id="PTHR43090">
    <property type="entry name" value="1-(5-PHOSPHORIBOSYL)-5-[(5-PHOSPHORIBOSYLAMINO)METHYLIDENEAMINO] IMIDAZOLE-4-CARBOXAMIDE ISOMERASE"/>
    <property type="match status" value="1"/>
</dbReference>
<keyword evidence="3 6" id="KW-0368">Histidine biosynthesis</keyword>
<keyword evidence="2 6" id="KW-0028">Amino-acid biosynthesis</keyword>
<evidence type="ECO:0000256" key="6">
    <source>
        <dbReference type="RuleBase" id="RU003657"/>
    </source>
</evidence>
<dbReference type="EMBL" id="CANL01000045">
    <property type="protein sequence ID" value="CCM64982.1"/>
    <property type="molecule type" value="Genomic_DNA"/>
</dbReference>
<dbReference type="NCBIfam" id="TIGR02129">
    <property type="entry name" value="hisA_euk"/>
    <property type="match status" value="1"/>
</dbReference>
<protein>
    <submittedName>
        <fullName evidence="7">Phosphoribosylformimino-5-aminoimidazole carboxamide ribotide isomerase</fullName>
    </submittedName>
</protein>
<evidence type="ECO:0000256" key="1">
    <source>
        <dbReference type="ARBA" id="ARBA00009667"/>
    </source>
</evidence>
<accession>R4Z703</accession>
<dbReference type="OrthoDB" id="9807749at2"/>
<dbReference type="CDD" id="cd04723">
    <property type="entry name" value="HisA_HisF"/>
    <property type="match status" value="1"/>
</dbReference>
<dbReference type="InterPro" id="IPR006062">
    <property type="entry name" value="His_biosynth"/>
</dbReference>
<dbReference type="STRING" id="1229780.BN381_50124"/>
<dbReference type="InterPro" id="IPR011060">
    <property type="entry name" value="RibuloseP-bd_barrel"/>
</dbReference>
<dbReference type="RefSeq" id="WP_012229358.1">
    <property type="nucleotide sequence ID" value="NZ_HG422565.1"/>
</dbReference>
<evidence type="ECO:0000313" key="7">
    <source>
        <dbReference type="EMBL" id="CCM64982.1"/>
    </source>
</evidence>
<dbReference type="GO" id="GO:0005737">
    <property type="term" value="C:cytoplasm"/>
    <property type="evidence" value="ECO:0007669"/>
    <property type="project" value="TreeGrafter"/>
</dbReference>
<dbReference type="Pfam" id="PF00977">
    <property type="entry name" value="His_biosynth"/>
    <property type="match status" value="1"/>
</dbReference>